<dbReference type="GO" id="GO:0016705">
    <property type="term" value="F:oxidoreductase activity, acting on paired donors, with incorporation or reduction of molecular oxygen"/>
    <property type="evidence" value="ECO:0007669"/>
    <property type="project" value="InterPro"/>
</dbReference>
<comment type="similarity">
    <text evidence="2">Belongs to the cytochrome P450 family.</text>
</comment>
<dbReference type="GO" id="GO:0005506">
    <property type="term" value="F:iron ion binding"/>
    <property type="evidence" value="ECO:0007669"/>
    <property type="project" value="InterPro"/>
</dbReference>
<comment type="caution">
    <text evidence="9">The sequence shown here is derived from an EMBL/GenBank/DDBJ whole genome shotgun (WGS) entry which is preliminary data.</text>
</comment>
<proteinExistence type="inferred from homology"/>
<protein>
    <submittedName>
        <fullName evidence="9">Uncharacterized protein</fullName>
    </submittedName>
</protein>
<keyword evidence="7" id="KW-0503">Monooxygenase</keyword>
<evidence type="ECO:0000313" key="10">
    <source>
        <dbReference type="Proteomes" id="UP000298061"/>
    </source>
</evidence>
<dbReference type="GO" id="GO:0004497">
    <property type="term" value="F:monooxygenase activity"/>
    <property type="evidence" value="ECO:0007669"/>
    <property type="project" value="UniProtKB-KW"/>
</dbReference>
<dbReference type="InterPro" id="IPR036396">
    <property type="entry name" value="Cyt_P450_sf"/>
</dbReference>
<keyword evidence="8" id="KW-0472">Membrane</keyword>
<keyword evidence="10" id="KW-1185">Reference proteome</keyword>
<evidence type="ECO:0000256" key="1">
    <source>
        <dbReference type="ARBA" id="ARBA00001971"/>
    </source>
</evidence>
<evidence type="ECO:0000256" key="5">
    <source>
        <dbReference type="ARBA" id="ARBA00023002"/>
    </source>
</evidence>
<sequence>MDPRWYRLRFFLDASRLLVPSLALTFVTRVANVKLGLWFVPSHLAIIVAVFFARVHYSTWRQAQHASALNARTIPCVIGKWPGNLDVLLRILNAAKTGYMQESYHRLFEEYQSTTLNTRILWTDQIISMDLQHTKFILATGFDHFWRGKGQKERYEKFVGDGIFNRDDEMWKMVRTSLIYAVVAVFIAIL</sequence>
<evidence type="ECO:0000256" key="3">
    <source>
        <dbReference type="ARBA" id="ARBA00022617"/>
    </source>
</evidence>
<accession>A0A4Y9ZTX9</accession>
<evidence type="ECO:0000313" key="9">
    <source>
        <dbReference type="EMBL" id="TFY78366.1"/>
    </source>
</evidence>
<dbReference type="OrthoDB" id="3258638at2759"/>
<dbReference type="Proteomes" id="UP000298061">
    <property type="component" value="Unassembled WGS sequence"/>
</dbReference>
<dbReference type="PANTHER" id="PTHR24287">
    <property type="entry name" value="P450, PUTATIVE (EUROFUNG)-RELATED"/>
    <property type="match status" value="1"/>
</dbReference>
<keyword evidence="5" id="KW-0560">Oxidoreductase</keyword>
<gene>
    <name evidence="9" type="ORF">EWM64_g5646</name>
</gene>
<keyword evidence="4" id="KW-0479">Metal-binding</keyword>
<evidence type="ECO:0000256" key="7">
    <source>
        <dbReference type="ARBA" id="ARBA00023033"/>
    </source>
</evidence>
<dbReference type="AlphaFoldDB" id="A0A4Y9ZTX9"/>
<keyword evidence="3" id="KW-0349">Heme</keyword>
<feature type="transmembrane region" description="Helical" evidence="8">
    <location>
        <begin position="37"/>
        <end position="57"/>
    </location>
</feature>
<dbReference type="InterPro" id="IPR047146">
    <property type="entry name" value="Cyt_P450_E_CYP52_fungi"/>
</dbReference>
<reference evidence="9 10" key="1">
    <citation type="submission" date="2019-02" db="EMBL/GenBank/DDBJ databases">
        <title>Genome sequencing of the rare red list fungi Hericium alpestre (H. flagellum).</title>
        <authorList>
            <person name="Buettner E."/>
            <person name="Kellner H."/>
        </authorList>
    </citation>
    <scope>NUCLEOTIDE SEQUENCE [LARGE SCALE GENOMIC DNA]</scope>
    <source>
        <strain evidence="9 10">DSM 108284</strain>
    </source>
</reference>
<dbReference type="PANTHER" id="PTHR24287:SF1">
    <property type="entry name" value="P450, PUTATIVE (EUROFUNG)-RELATED"/>
    <property type="match status" value="1"/>
</dbReference>
<evidence type="ECO:0000256" key="2">
    <source>
        <dbReference type="ARBA" id="ARBA00010617"/>
    </source>
</evidence>
<organism evidence="9 10">
    <name type="scientific">Hericium alpestre</name>
    <dbReference type="NCBI Taxonomy" id="135208"/>
    <lineage>
        <taxon>Eukaryota</taxon>
        <taxon>Fungi</taxon>
        <taxon>Dikarya</taxon>
        <taxon>Basidiomycota</taxon>
        <taxon>Agaricomycotina</taxon>
        <taxon>Agaricomycetes</taxon>
        <taxon>Russulales</taxon>
        <taxon>Hericiaceae</taxon>
        <taxon>Hericium</taxon>
    </lineage>
</organism>
<dbReference type="EMBL" id="SFCI01000694">
    <property type="protein sequence ID" value="TFY78366.1"/>
    <property type="molecule type" value="Genomic_DNA"/>
</dbReference>
<dbReference type="GO" id="GO:0020037">
    <property type="term" value="F:heme binding"/>
    <property type="evidence" value="ECO:0007669"/>
    <property type="project" value="InterPro"/>
</dbReference>
<name>A0A4Y9ZTX9_9AGAM</name>
<evidence type="ECO:0000256" key="8">
    <source>
        <dbReference type="SAM" id="Phobius"/>
    </source>
</evidence>
<evidence type="ECO:0000256" key="4">
    <source>
        <dbReference type="ARBA" id="ARBA00022723"/>
    </source>
</evidence>
<dbReference type="Gene3D" id="1.10.630.10">
    <property type="entry name" value="Cytochrome P450"/>
    <property type="match status" value="1"/>
</dbReference>
<comment type="cofactor">
    <cofactor evidence="1">
        <name>heme</name>
        <dbReference type="ChEBI" id="CHEBI:30413"/>
    </cofactor>
</comment>
<dbReference type="STRING" id="135208.A0A4Y9ZTX9"/>
<keyword evidence="8" id="KW-1133">Transmembrane helix</keyword>
<dbReference type="SUPFAM" id="SSF48264">
    <property type="entry name" value="Cytochrome P450"/>
    <property type="match status" value="1"/>
</dbReference>
<keyword evidence="6" id="KW-0408">Iron</keyword>
<evidence type="ECO:0000256" key="6">
    <source>
        <dbReference type="ARBA" id="ARBA00023004"/>
    </source>
</evidence>
<keyword evidence="8" id="KW-0812">Transmembrane</keyword>